<organism evidence="7 9">
    <name type="scientific">Sulfodiicoccus acidiphilus</name>
    <dbReference type="NCBI Taxonomy" id="1670455"/>
    <lineage>
        <taxon>Archaea</taxon>
        <taxon>Thermoproteota</taxon>
        <taxon>Thermoprotei</taxon>
        <taxon>Sulfolobales</taxon>
        <taxon>Sulfolobaceae</taxon>
        <taxon>Sulfodiicoccus</taxon>
    </lineage>
</organism>
<keyword evidence="9" id="KW-1185">Reference proteome</keyword>
<dbReference type="GeneID" id="38667579"/>
<dbReference type="GO" id="GO:0046872">
    <property type="term" value="F:metal ion binding"/>
    <property type="evidence" value="ECO:0007669"/>
    <property type="project" value="UniProtKB-KW"/>
</dbReference>
<evidence type="ECO:0000259" key="6">
    <source>
        <dbReference type="PROSITE" id="PS51085"/>
    </source>
</evidence>
<dbReference type="PROSITE" id="PS51085">
    <property type="entry name" value="2FE2S_FER_2"/>
    <property type="match status" value="1"/>
</dbReference>
<keyword evidence="2" id="KW-0479">Metal-binding</keyword>
<dbReference type="InterPro" id="IPR051452">
    <property type="entry name" value="Diverse_Oxidoreductases"/>
</dbReference>
<dbReference type="InterPro" id="IPR002888">
    <property type="entry name" value="2Fe-2S-bd"/>
</dbReference>
<dbReference type="OrthoDB" id="37184at2157"/>
<keyword evidence="4" id="KW-0408">Iron</keyword>
<dbReference type="AlphaFoldDB" id="A0A348B6D0"/>
<reference evidence="8" key="4">
    <citation type="submission" date="2020-09" db="EMBL/GenBank/DDBJ databases">
        <authorList>
            <person name="Sun Q."/>
            <person name="Ohkuma M."/>
        </authorList>
    </citation>
    <scope>NUCLEOTIDE SEQUENCE</scope>
    <source>
        <strain evidence="8">JCM 31740</strain>
    </source>
</reference>
<evidence type="ECO:0000256" key="4">
    <source>
        <dbReference type="ARBA" id="ARBA00023004"/>
    </source>
</evidence>
<dbReference type="InterPro" id="IPR036010">
    <property type="entry name" value="2Fe-2S_ferredoxin-like_sf"/>
</dbReference>
<keyword evidence="5" id="KW-0411">Iron-sulfur</keyword>
<dbReference type="InterPro" id="IPR006058">
    <property type="entry name" value="2Fe2S_fd_BS"/>
</dbReference>
<evidence type="ECO:0000256" key="2">
    <source>
        <dbReference type="ARBA" id="ARBA00022723"/>
    </source>
</evidence>
<dbReference type="RefSeq" id="WP_126451005.1">
    <property type="nucleotide sequence ID" value="NZ_AP018553.1"/>
</dbReference>
<protein>
    <submittedName>
        <fullName evidence="7">Carbon-monoxide dehydrogenase small subunit</fullName>
    </submittedName>
</protein>
<dbReference type="Proteomes" id="UP000616143">
    <property type="component" value="Unassembled WGS sequence"/>
</dbReference>
<dbReference type="GO" id="GO:0016491">
    <property type="term" value="F:oxidoreductase activity"/>
    <property type="evidence" value="ECO:0007669"/>
    <property type="project" value="UniProtKB-KW"/>
</dbReference>
<dbReference type="SUPFAM" id="SSF54292">
    <property type="entry name" value="2Fe-2S ferredoxin-like"/>
    <property type="match status" value="1"/>
</dbReference>
<keyword evidence="3" id="KW-0560">Oxidoreductase</keyword>
<evidence type="ECO:0000313" key="9">
    <source>
        <dbReference type="Proteomes" id="UP000276741"/>
    </source>
</evidence>
<name>A0A348B6D0_9CREN</name>
<evidence type="ECO:0000256" key="1">
    <source>
        <dbReference type="ARBA" id="ARBA00022714"/>
    </source>
</evidence>
<feature type="domain" description="2Fe-2S ferredoxin-type" evidence="6">
    <location>
        <begin position="1"/>
        <end position="77"/>
    </location>
</feature>
<gene>
    <name evidence="8" type="primary">coxS</name>
    <name evidence="8" type="ORF">GCM10007116_14380</name>
    <name evidence="7" type="ORF">HS1genome_2121</name>
</gene>
<reference evidence="7" key="3">
    <citation type="journal article" date="2019" name="BMC Res. Notes">
        <title>Complete genome sequence of the Sulfodiicoccus acidiphilus strain HS-1T, the first crenarchaeon that lacks polB3, isolated from an acidic hot spring in Ohwaku-dani, Hakone, Japan.</title>
        <authorList>
            <person name="Sakai H.D."/>
            <person name="Kurosawa N."/>
        </authorList>
    </citation>
    <scope>NUCLEOTIDE SEQUENCE</scope>
    <source>
        <strain evidence="7">HS-1</strain>
    </source>
</reference>
<dbReference type="CDD" id="cd00207">
    <property type="entry name" value="fer2"/>
    <property type="match status" value="1"/>
</dbReference>
<dbReference type="Pfam" id="PF00111">
    <property type="entry name" value="Fer2"/>
    <property type="match status" value="1"/>
</dbReference>
<dbReference type="EMBL" id="AP018553">
    <property type="protein sequence ID" value="BBD73732.1"/>
    <property type="molecule type" value="Genomic_DNA"/>
</dbReference>
<dbReference type="Proteomes" id="UP000276741">
    <property type="component" value="Chromosome"/>
</dbReference>
<dbReference type="InterPro" id="IPR012675">
    <property type="entry name" value="Beta-grasp_dom_sf"/>
</dbReference>
<dbReference type="Gene3D" id="3.10.20.30">
    <property type="match status" value="1"/>
</dbReference>
<evidence type="ECO:0000313" key="8">
    <source>
        <dbReference type="EMBL" id="GGT97942.1"/>
    </source>
</evidence>
<evidence type="ECO:0000256" key="5">
    <source>
        <dbReference type="ARBA" id="ARBA00023014"/>
    </source>
</evidence>
<dbReference type="InterPro" id="IPR001041">
    <property type="entry name" value="2Fe-2S_ferredoxin-type"/>
</dbReference>
<accession>A0A348B6D0</accession>
<sequence>MRTSFKLNGSQVHVEVEDNETLLETLRERLETPSPKGACTQGVCGLCTVLINGQPIKSCLVLTGELEGDEVITLEGLERDELMKVIKESFVSNNGFQCGFCTSAFLLRSYSLLRNVRPKNRDEIRAGLAGVLCRCTGYKSIVDSVEEAASKVKGDNE</sequence>
<dbReference type="SUPFAM" id="SSF47741">
    <property type="entry name" value="CO dehydrogenase ISP C-domain like"/>
    <property type="match status" value="1"/>
</dbReference>
<dbReference type="GO" id="GO:0051537">
    <property type="term" value="F:2 iron, 2 sulfur cluster binding"/>
    <property type="evidence" value="ECO:0007669"/>
    <property type="project" value="UniProtKB-KW"/>
</dbReference>
<dbReference type="PANTHER" id="PTHR44379:SF5">
    <property type="entry name" value="OXIDOREDUCTASE WITH IRON-SULFUR SUBUNIT"/>
    <property type="match status" value="1"/>
</dbReference>
<proteinExistence type="predicted"/>
<evidence type="ECO:0000256" key="3">
    <source>
        <dbReference type="ARBA" id="ARBA00023002"/>
    </source>
</evidence>
<reference evidence="8" key="1">
    <citation type="journal article" date="2014" name="Int. J. Syst. Evol. Microbiol.">
        <title>Complete genome sequence of Corynebacterium casei LMG S-19264T (=DSM 44701T), isolated from a smear-ripened cheese.</title>
        <authorList>
            <consortium name="US DOE Joint Genome Institute (JGI-PGF)"/>
            <person name="Walter F."/>
            <person name="Albersmeier A."/>
            <person name="Kalinowski J."/>
            <person name="Ruckert C."/>
        </authorList>
    </citation>
    <scope>NUCLEOTIDE SEQUENCE</scope>
    <source>
        <strain evidence="8">JCM 31740</strain>
    </source>
</reference>
<dbReference type="InterPro" id="IPR036884">
    <property type="entry name" value="2Fe-2S-bd_dom_sf"/>
</dbReference>
<dbReference type="Gene3D" id="1.10.150.120">
    <property type="entry name" value="[2Fe-2S]-binding domain"/>
    <property type="match status" value="1"/>
</dbReference>
<keyword evidence="1" id="KW-0001">2Fe-2S</keyword>
<dbReference type="Pfam" id="PF01799">
    <property type="entry name" value="Fer2_2"/>
    <property type="match status" value="1"/>
</dbReference>
<dbReference type="PROSITE" id="PS00197">
    <property type="entry name" value="2FE2S_FER_1"/>
    <property type="match status" value="1"/>
</dbReference>
<dbReference type="KEGG" id="sacd:HS1genome_2121"/>
<reference evidence="9" key="2">
    <citation type="submission" date="2018-04" db="EMBL/GenBank/DDBJ databases">
        <title>Complete genome sequence of Sulfodiicoccus acidiphilus strain HS-1.</title>
        <authorList>
            <person name="Sakai H.D."/>
            <person name="Kurosawa N."/>
        </authorList>
    </citation>
    <scope>NUCLEOTIDE SEQUENCE [LARGE SCALE GENOMIC DNA]</scope>
    <source>
        <strain evidence="9">HS-1</strain>
    </source>
</reference>
<dbReference type="PANTHER" id="PTHR44379">
    <property type="entry name" value="OXIDOREDUCTASE WITH IRON-SULFUR SUBUNIT"/>
    <property type="match status" value="1"/>
</dbReference>
<dbReference type="EMBL" id="BMQS01000012">
    <property type="protein sequence ID" value="GGT97942.1"/>
    <property type="molecule type" value="Genomic_DNA"/>
</dbReference>
<evidence type="ECO:0000313" key="7">
    <source>
        <dbReference type="EMBL" id="BBD73732.1"/>
    </source>
</evidence>